<accession>A0A915MXN8</accession>
<feature type="compositionally biased region" description="Polar residues" evidence="1">
    <location>
        <begin position="10"/>
        <end position="33"/>
    </location>
</feature>
<dbReference type="Proteomes" id="UP000887561">
    <property type="component" value="Unplaced"/>
</dbReference>
<feature type="region of interest" description="Disordered" evidence="1">
    <location>
        <begin position="1"/>
        <end position="78"/>
    </location>
</feature>
<dbReference type="WBParaSite" id="scaffold53795_cov294.g25596">
    <property type="protein sequence ID" value="scaffold53795_cov294.g25596"/>
    <property type="gene ID" value="scaffold53795_cov294.g25596"/>
</dbReference>
<evidence type="ECO:0000313" key="2">
    <source>
        <dbReference type="Proteomes" id="UP000887561"/>
    </source>
</evidence>
<keyword evidence="2" id="KW-1185">Reference proteome</keyword>
<sequence>YVAPSLPTAECQSATPNECNILPQPSINPQPAWSSGAGGTYAQKNNEGDRELLQQNKGEGYSGSDGSSGGFGQKTNFENSFPMDLYGEDELALADYDEEFDTKTFTSTIKTTLKTTSKPLETTSKKLFAVVPPEKATTTFLDDKDDVCF</sequence>
<proteinExistence type="predicted"/>
<dbReference type="AlphaFoldDB" id="A0A915MXN8"/>
<evidence type="ECO:0000313" key="3">
    <source>
        <dbReference type="WBParaSite" id="scaffold53795_cov294.g25596"/>
    </source>
</evidence>
<feature type="compositionally biased region" description="Gly residues" evidence="1">
    <location>
        <begin position="60"/>
        <end position="72"/>
    </location>
</feature>
<protein>
    <submittedName>
        <fullName evidence="3">Uncharacterized protein</fullName>
    </submittedName>
</protein>
<evidence type="ECO:0000256" key="1">
    <source>
        <dbReference type="SAM" id="MobiDB-lite"/>
    </source>
</evidence>
<reference evidence="3" key="1">
    <citation type="submission" date="2022-11" db="UniProtKB">
        <authorList>
            <consortium name="WormBaseParasite"/>
        </authorList>
    </citation>
    <scope>IDENTIFICATION</scope>
</reference>
<organism evidence="2 3">
    <name type="scientific">Meloidogyne javanica</name>
    <name type="common">Root-knot nematode worm</name>
    <dbReference type="NCBI Taxonomy" id="6303"/>
    <lineage>
        <taxon>Eukaryota</taxon>
        <taxon>Metazoa</taxon>
        <taxon>Ecdysozoa</taxon>
        <taxon>Nematoda</taxon>
        <taxon>Chromadorea</taxon>
        <taxon>Rhabditida</taxon>
        <taxon>Tylenchina</taxon>
        <taxon>Tylenchomorpha</taxon>
        <taxon>Tylenchoidea</taxon>
        <taxon>Meloidogynidae</taxon>
        <taxon>Meloidogyninae</taxon>
        <taxon>Meloidogyne</taxon>
        <taxon>Meloidogyne incognita group</taxon>
    </lineage>
</organism>
<name>A0A915MXN8_MELJA</name>